<dbReference type="AlphaFoldDB" id="A0A183DE11"/>
<evidence type="ECO:0000313" key="1">
    <source>
        <dbReference type="WBParaSite" id="GPUH_0000696101-mRNA-1"/>
    </source>
</evidence>
<protein>
    <submittedName>
        <fullName evidence="1">Integrase</fullName>
    </submittedName>
</protein>
<reference evidence="1" key="1">
    <citation type="submission" date="2016-06" db="UniProtKB">
        <authorList>
            <consortium name="WormBaseParasite"/>
        </authorList>
    </citation>
    <scope>IDENTIFICATION</scope>
</reference>
<accession>A0A183DE11</accession>
<organism evidence="1">
    <name type="scientific">Gongylonema pulchrum</name>
    <dbReference type="NCBI Taxonomy" id="637853"/>
    <lineage>
        <taxon>Eukaryota</taxon>
        <taxon>Metazoa</taxon>
        <taxon>Ecdysozoa</taxon>
        <taxon>Nematoda</taxon>
        <taxon>Chromadorea</taxon>
        <taxon>Rhabditida</taxon>
        <taxon>Spirurina</taxon>
        <taxon>Spiruromorpha</taxon>
        <taxon>Spiruroidea</taxon>
        <taxon>Gongylonematidae</taxon>
        <taxon>Gongylonema</taxon>
    </lineage>
</organism>
<sequence length="56" mass="6229">LLRNKYGHLTANDRKLISASLVNVKTLTSFSELRAFFLALATQNKTLASQSSFDKV</sequence>
<name>A0A183DE11_9BILA</name>
<dbReference type="WBParaSite" id="GPUH_0000696101-mRNA-1">
    <property type="protein sequence ID" value="GPUH_0000696101-mRNA-1"/>
    <property type="gene ID" value="GPUH_0000696101"/>
</dbReference>
<proteinExistence type="predicted"/>